<proteinExistence type="predicted"/>
<protein>
    <submittedName>
        <fullName evidence="2">Uncharacterized protein</fullName>
    </submittedName>
</protein>
<gene>
    <name evidence="2" type="ORF">BST92_06845</name>
</gene>
<feature type="signal peptide" evidence="1">
    <location>
        <begin position="1"/>
        <end position="18"/>
    </location>
</feature>
<dbReference type="OrthoDB" id="1274006at2"/>
<evidence type="ECO:0000313" key="2">
    <source>
        <dbReference type="EMBL" id="PQJ31659.1"/>
    </source>
</evidence>
<dbReference type="AlphaFoldDB" id="A0A2S7U9U4"/>
<sequence length="259" mass="29689">MKRLLAFLLVLSAGLCEAQDLNNFKYVIVENQYDFQQEPNEYRLNEMMVFEIKKRGLHAFRNSDVLPKDLNIGTCNALNLRVIVSRGLRVKMTYEFVNCTGEVVYTTQEGIGRTKNYEKAYREALRDAMKSLDEVDYTYEKPEYIKIVQGAPVDSVRTRSGRPGQRDLKKEKIILSDNQQIGTVLTISMSSKDGLFTLKFEDEKINIFKNNNLIGTLKKSQSGCYLAITTEFTGIGYEKDGGFIIEYDKNGTQFLIFNK</sequence>
<evidence type="ECO:0000313" key="3">
    <source>
        <dbReference type="Proteomes" id="UP000239747"/>
    </source>
</evidence>
<name>A0A2S7U9U4_9FLAO</name>
<comment type="caution">
    <text evidence="2">The sequence shown here is derived from an EMBL/GenBank/DDBJ whole genome shotgun (WGS) entry which is preliminary data.</text>
</comment>
<dbReference type="EMBL" id="MTPW01000001">
    <property type="protein sequence ID" value="PQJ31659.1"/>
    <property type="molecule type" value="Genomic_DNA"/>
</dbReference>
<keyword evidence="1" id="KW-0732">Signal</keyword>
<reference evidence="2 3" key="1">
    <citation type="submission" date="2017-01" db="EMBL/GenBank/DDBJ databases">
        <title>Trade-off between light-utilization and light-protection in marine flavobacteria.</title>
        <authorList>
            <person name="Kumagai Y."/>
            <person name="Yoshizawa S."/>
            <person name="Kogure K."/>
            <person name="Iwasaki W."/>
        </authorList>
    </citation>
    <scope>NUCLEOTIDE SEQUENCE [LARGE SCALE GENOMIC DNA]</scope>
    <source>
        <strain evidence="2 3">KCTC 32109</strain>
    </source>
</reference>
<organism evidence="2 3">
    <name type="scientific">Nonlabens arenilitoris</name>
    <dbReference type="NCBI Taxonomy" id="1217969"/>
    <lineage>
        <taxon>Bacteria</taxon>
        <taxon>Pseudomonadati</taxon>
        <taxon>Bacteroidota</taxon>
        <taxon>Flavobacteriia</taxon>
        <taxon>Flavobacteriales</taxon>
        <taxon>Flavobacteriaceae</taxon>
        <taxon>Nonlabens</taxon>
    </lineage>
</organism>
<accession>A0A2S7U9U4</accession>
<dbReference type="RefSeq" id="WP_105070775.1">
    <property type="nucleotide sequence ID" value="NZ_MTPW01000001.1"/>
</dbReference>
<dbReference type="Proteomes" id="UP000239747">
    <property type="component" value="Unassembled WGS sequence"/>
</dbReference>
<evidence type="ECO:0000256" key="1">
    <source>
        <dbReference type="SAM" id="SignalP"/>
    </source>
</evidence>
<keyword evidence="3" id="KW-1185">Reference proteome</keyword>
<feature type="chain" id="PRO_5015721726" evidence="1">
    <location>
        <begin position="19"/>
        <end position="259"/>
    </location>
</feature>